<feature type="domain" description="Peripheral subunit-binding (PSBD)" evidence="9">
    <location>
        <begin position="224"/>
        <end position="261"/>
    </location>
</feature>
<feature type="compositionally biased region" description="Pro residues" evidence="7">
    <location>
        <begin position="183"/>
        <end position="201"/>
    </location>
</feature>
<evidence type="ECO:0000256" key="6">
    <source>
        <dbReference type="RuleBase" id="RU361137"/>
    </source>
</evidence>
<keyword evidence="4" id="KW-0809">Transit peptide</keyword>
<keyword evidence="3 6" id="KW-0450">Lipoyl</keyword>
<keyword evidence="2 6" id="KW-0808">Transferase</keyword>
<protein>
    <recommendedName>
        <fullName evidence="6">Acetyltransferase component of pyruvate dehydrogenase complex</fullName>
        <ecNumber evidence="6">2.3.1.12</ecNumber>
    </recommendedName>
</protein>
<dbReference type="PANTHER" id="PTHR23151:SF90">
    <property type="entry name" value="DIHYDROLIPOYLLYSINE-RESIDUE ACETYLTRANSFERASE COMPONENT OF PYRUVATE DEHYDROGENASE COMPLEX, MITOCHONDRIAL-RELATED"/>
    <property type="match status" value="1"/>
</dbReference>
<accession>A0ABM0JI26</accession>
<comment type="catalytic activity">
    <reaction evidence="6">
        <text>N(6)-[(R)-dihydrolipoyl]-L-lysyl-[protein] + acetyl-CoA = N(6)-[(R)-S(8)-acetyldihydrolipoyl]-L-lysyl-[protein] + CoA</text>
        <dbReference type="Rhea" id="RHEA:17017"/>
        <dbReference type="Rhea" id="RHEA-COMP:10475"/>
        <dbReference type="Rhea" id="RHEA-COMP:10478"/>
        <dbReference type="ChEBI" id="CHEBI:57287"/>
        <dbReference type="ChEBI" id="CHEBI:57288"/>
        <dbReference type="ChEBI" id="CHEBI:83100"/>
        <dbReference type="ChEBI" id="CHEBI:83111"/>
        <dbReference type="EC" id="2.3.1.12"/>
    </reaction>
</comment>
<dbReference type="InterPro" id="IPR045257">
    <property type="entry name" value="E2/Pdx1"/>
</dbReference>
<evidence type="ECO:0000256" key="5">
    <source>
        <dbReference type="ARBA" id="ARBA00023315"/>
    </source>
</evidence>
<dbReference type="Gene3D" id="3.30.559.10">
    <property type="entry name" value="Chloramphenicol acetyltransferase-like domain"/>
    <property type="match status" value="1"/>
</dbReference>
<comment type="cofactor">
    <cofactor evidence="6">
        <name>(R)-lipoate</name>
        <dbReference type="ChEBI" id="CHEBI:83088"/>
    </cofactor>
    <text evidence="6">Binds 1 lipoyl cofactor covalently.</text>
</comment>
<dbReference type="Pfam" id="PF02817">
    <property type="entry name" value="E3_binding"/>
    <property type="match status" value="1"/>
</dbReference>
<evidence type="ECO:0000256" key="4">
    <source>
        <dbReference type="ARBA" id="ARBA00022946"/>
    </source>
</evidence>
<dbReference type="Pfam" id="PF00198">
    <property type="entry name" value="2-oxoacid_dh"/>
    <property type="match status" value="1"/>
</dbReference>
<evidence type="ECO:0000256" key="3">
    <source>
        <dbReference type="ARBA" id="ARBA00022823"/>
    </source>
</evidence>
<dbReference type="RefSeq" id="XP_005094119.1">
    <property type="nucleotide sequence ID" value="XM_005094062.3"/>
</dbReference>
<dbReference type="PROSITE" id="PS51826">
    <property type="entry name" value="PSBD"/>
    <property type="match status" value="1"/>
</dbReference>
<dbReference type="SUPFAM" id="SSF51230">
    <property type="entry name" value="Single hybrid motif"/>
    <property type="match status" value="1"/>
</dbReference>
<evidence type="ECO:0000259" key="8">
    <source>
        <dbReference type="PROSITE" id="PS50968"/>
    </source>
</evidence>
<organism evidence="10 11">
    <name type="scientific">Aplysia californica</name>
    <name type="common">California sea hare</name>
    <dbReference type="NCBI Taxonomy" id="6500"/>
    <lineage>
        <taxon>Eukaryota</taxon>
        <taxon>Metazoa</taxon>
        <taxon>Spiralia</taxon>
        <taxon>Lophotrochozoa</taxon>
        <taxon>Mollusca</taxon>
        <taxon>Gastropoda</taxon>
        <taxon>Heterobranchia</taxon>
        <taxon>Euthyneura</taxon>
        <taxon>Tectipleura</taxon>
        <taxon>Aplysiida</taxon>
        <taxon>Aplysioidea</taxon>
        <taxon>Aplysiidae</taxon>
        <taxon>Aplysia</taxon>
    </lineage>
</organism>
<comment type="similarity">
    <text evidence="1 6">Belongs to the 2-oxoacid dehydrogenase family.</text>
</comment>
<feature type="compositionally biased region" description="Low complexity" evidence="7">
    <location>
        <begin position="202"/>
        <end position="217"/>
    </location>
</feature>
<dbReference type="InterPro" id="IPR006257">
    <property type="entry name" value="LAT1"/>
</dbReference>
<sequence length="544" mass="57758">MFRSPSVFRALVQHKPRCNARALSVHCICNNASEHPGPRLIRAEPLTTARLSCLPRPGFSAQHKRFYSSGDLPEHVKVTLPALSPTMEMGTIIAWQKKEGDKVSEGDLLVEIETDKASMGFESSDEGYLAKIFIPDGSKDVPLGKLMCIIVSEESDIAAFKDYTPKPEDDQPPPSQVGGAPAAAPPPPPPAAAASPPPTPAAPVAAPSAPAAQPSLSGPGGRIFATPFARAIAAEKGIDLKNVRGSGPDGQIRAADVSSAQPEAAVAAAPAGVAISPATSTSFEDMPLTNMRRAIANRLTLSKQTIPHYYLNIEVNVERILSIRKELNATLEKQGLKKISVNDFIIKASALASKKVPEANSAWMGDFIRQYNTMDICVAVATDNGLITPIVFNAESKGLGQIAQDVAALAAKAREGKLQPQEFQGGTFTVSNLGMFGVKHFSAVINPPQSCILAVGGAEKKVVVDSSSESGLSPSSAPRKRWWWQKKQPVPSASERPGASVGYSSSTVMMVTLSCDHRVVDGAVGAQWLSEFKQLMEKPESMLL</sequence>
<dbReference type="NCBIfam" id="TIGR01349">
    <property type="entry name" value="PDHac_trf_mito"/>
    <property type="match status" value="1"/>
</dbReference>
<dbReference type="InterPro" id="IPR003016">
    <property type="entry name" value="2-oxoA_DH_lipoyl-BS"/>
</dbReference>
<keyword evidence="11" id="KW-0670">Pyruvate</keyword>
<dbReference type="InterPro" id="IPR001078">
    <property type="entry name" value="2-oxoacid_DH_actylTfrase"/>
</dbReference>
<keyword evidence="5 6" id="KW-0012">Acyltransferase</keyword>
<dbReference type="CDD" id="cd06849">
    <property type="entry name" value="lipoyl_domain"/>
    <property type="match status" value="1"/>
</dbReference>
<dbReference type="Pfam" id="PF00364">
    <property type="entry name" value="Biotin_lipoyl"/>
    <property type="match status" value="1"/>
</dbReference>
<evidence type="ECO:0000256" key="1">
    <source>
        <dbReference type="ARBA" id="ARBA00007317"/>
    </source>
</evidence>
<dbReference type="InterPro" id="IPR000089">
    <property type="entry name" value="Biotin_lipoyl"/>
</dbReference>
<dbReference type="SUPFAM" id="SSF47005">
    <property type="entry name" value="Peripheral subunit-binding domain of 2-oxo acid dehydrogenase complex"/>
    <property type="match status" value="1"/>
</dbReference>
<dbReference type="EC" id="2.3.1.12" evidence="6"/>
<comment type="function">
    <text evidence="6">The pyruvate dehydrogenase complex catalyzes the overall conversion of pyruvate to acetyl-CoA and CO(2).</text>
</comment>
<dbReference type="Proteomes" id="UP000694888">
    <property type="component" value="Unplaced"/>
</dbReference>
<name>A0ABM0JI26_APLCA</name>
<evidence type="ECO:0000313" key="11">
    <source>
        <dbReference type="RefSeq" id="XP_005094119.1"/>
    </source>
</evidence>
<dbReference type="InterPro" id="IPR023213">
    <property type="entry name" value="CAT-like_dom_sf"/>
</dbReference>
<dbReference type="SUPFAM" id="SSF52777">
    <property type="entry name" value="CoA-dependent acyltransferases"/>
    <property type="match status" value="1"/>
</dbReference>
<evidence type="ECO:0000256" key="7">
    <source>
        <dbReference type="SAM" id="MobiDB-lite"/>
    </source>
</evidence>
<evidence type="ECO:0000259" key="9">
    <source>
        <dbReference type="PROSITE" id="PS51826"/>
    </source>
</evidence>
<dbReference type="InterPro" id="IPR036625">
    <property type="entry name" value="E3-bd_dom_sf"/>
</dbReference>
<feature type="domain" description="Lipoyl-binding" evidence="8">
    <location>
        <begin position="75"/>
        <end position="151"/>
    </location>
</feature>
<evidence type="ECO:0000256" key="2">
    <source>
        <dbReference type="ARBA" id="ARBA00022679"/>
    </source>
</evidence>
<proteinExistence type="inferred from homology"/>
<dbReference type="Gene3D" id="4.10.320.10">
    <property type="entry name" value="E3-binding domain"/>
    <property type="match status" value="1"/>
</dbReference>
<dbReference type="InterPro" id="IPR011053">
    <property type="entry name" value="Single_hybrid_motif"/>
</dbReference>
<dbReference type="PROSITE" id="PS50968">
    <property type="entry name" value="BIOTINYL_LIPOYL"/>
    <property type="match status" value="1"/>
</dbReference>
<gene>
    <name evidence="11" type="primary">LOC101860557</name>
</gene>
<dbReference type="Gene3D" id="2.40.50.100">
    <property type="match status" value="1"/>
</dbReference>
<feature type="region of interest" description="Disordered" evidence="7">
    <location>
        <begin position="162"/>
        <end position="218"/>
    </location>
</feature>
<dbReference type="PROSITE" id="PS00189">
    <property type="entry name" value="LIPOYL"/>
    <property type="match status" value="1"/>
</dbReference>
<dbReference type="PANTHER" id="PTHR23151">
    <property type="entry name" value="DIHYDROLIPOAMIDE ACETYL/SUCCINYL-TRANSFERASE-RELATED"/>
    <property type="match status" value="1"/>
</dbReference>
<evidence type="ECO:0000313" key="10">
    <source>
        <dbReference type="Proteomes" id="UP000694888"/>
    </source>
</evidence>
<comment type="subcellular location">
    <subcellularLocation>
        <location evidence="6">Mitochondrion</location>
    </subcellularLocation>
</comment>
<dbReference type="InterPro" id="IPR004167">
    <property type="entry name" value="PSBD"/>
</dbReference>
<keyword evidence="10" id="KW-1185">Reference proteome</keyword>
<dbReference type="GeneID" id="101860557"/>
<reference evidence="11" key="1">
    <citation type="submission" date="2025-08" db="UniProtKB">
        <authorList>
            <consortium name="RefSeq"/>
        </authorList>
    </citation>
    <scope>IDENTIFICATION</scope>
</reference>